<evidence type="ECO:0000313" key="4">
    <source>
        <dbReference type="Proteomes" id="UP000628854"/>
    </source>
</evidence>
<sequence>MWKLLGGFGLVTSKIIATFFMVIFLMLLGFAFFPDLLNRMADFTNWIEGQIRDPNMDDRGKFLFRTLVNENTIFGIIMTLIARAVIEFLFWIFGVMWRAVNPPEETPKPSAASAPRSDAPPTYYES</sequence>
<keyword evidence="4" id="KW-1185">Reference proteome</keyword>
<dbReference type="Proteomes" id="UP000628854">
    <property type="component" value="Unassembled WGS sequence"/>
</dbReference>
<evidence type="ECO:0000256" key="1">
    <source>
        <dbReference type="SAM" id="MobiDB-lite"/>
    </source>
</evidence>
<comment type="caution">
    <text evidence="3">The sequence shown here is derived from an EMBL/GenBank/DDBJ whole genome shotgun (WGS) entry which is preliminary data.</text>
</comment>
<keyword evidence="2" id="KW-1133">Transmembrane helix</keyword>
<keyword evidence="2" id="KW-0472">Membrane</keyword>
<evidence type="ECO:0000313" key="3">
    <source>
        <dbReference type="EMBL" id="GGB79247.1"/>
    </source>
</evidence>
<feature type="region of interest" description="Disordered" evidence="1">
    <location>
        <begin position="104"/>
        <end position="126"/>
    </location>
</feature>
<feature type="transmembrane region" description="Helical" evidence="2">
    <location>
        <begin position="73"/>
        <end position="93"/>
    </location>
</feature>
<organism evidence="3 4">
    <name type="scientific">Henriciella pelagia</name>
    <dbReference type="NCBI Taxonomy" id="1977912"/>
    <lineage>
        <taxon>Bacteria</taxon>
        <taxon>Pseudomonadati</taxon>
        <taxon>Pseudomonadota</taxon>
        <taxon>Alphaproteobacteria</taxon>
        <taxon>Hyphomonadales</taxon>
        <taxon>Hyphomonadaceae</taxon>
        <taxon>Henriciella</taxon>
    </lineage>
</organism>
<dbReference type="EMBL" id="BMKF01000002">
    <property type="protein sequence ID" value="GGB79247.1"/>
    <property type="molecule type" value="Genomic_DNA"/>
</dbReference>
<dbReference type="RefSeq" id="WP_084393351.1">
    <property type="nucleotide sequence ID" value="NZ_BMKF01000002.1"/>
</dbReference>
<name>A0ABQ1JZI6_9PROT</name>
<accession>A0ABQ1JZI6</accession>
<gene>
    <name evidence="3" type="ORF">GCM10011503_30140</name>
</gene>
<feature type="transmembrane region" description="Helical" evidence="2">
    <location>
        <begin position="12"/>
        <end position="33"/>
    </location>
</feature>
<proteinExistence type="predicted"/>
<evidence type="ECO:0000256" key="2">
    <source>
        <dbReference type="SAM" id="Phobius"/>
    </source>
</evidence>
<feature type="compositionally biased region" description="Low complexity" evidence="1">
    <location>
        <begin position="109"/>
        <end position="126"/>
    </location>
</feature>
<protein>
    <submittedName>
        <fullName evidence="3">Uncharacterized protein</fullName>
    </submittedName>
</protein>
<keyword evidence="2" id="KW-0812">Transmembrane</keyword>
<reference evidence="4" key="1">
    <citation type="journal article" date="2019" name="Int. J. Syst. Evol. Microbiol.">
        <title>The Global Catalogue of Microorganisms (GCM) 10K type strain sequencing project: providing services to taxonomists for standard genome sequencing and annotation.</title>
        <authorList>
            <consortium name="The Broad Institute Genomics Platform"/>
            <consortium name="The Broad Institute Genome Sequencing Center for Infectious Disease"/>
            <person name="Wu L."/>
            <person name="Ma J."/>
        </authorList>
    </citation>
    <scope>NUCLEOTIDE SEQUENCE [LARGE SCALE GENOMIC DNA]</scope>
    <source>
        <strain evidence="4">CGMCC 1.15928</strain>
    </source>
</reference>